<proteinExistence type="predicted"/>
<comment type="caution">
    <text evidence="1">The sequence shown here is derived from an EMBL/GenBank/DDBJ whole genome shotgun (WGS) entry which is preliminary data.</text>
</comment>
<organism evidence="1 2">
    <name type="scientific">Streptomyces morookaense</name>
    <name type="common">Streptoverticillium morookaense</name>
    <dbReference type="NCBI Taxonomy" id="1970"/>
    <lineage>
        <taxon>Bacteria</taxon>
        <taxon>Bacillati</taxon>
        <taxon>Actinomycetota</taxon>
        <taxon>Actinomycetes</taxon>
        <taxon>Kitasatosporales</taxon>
        <taxon>Streptomycetaceae</taxon>
        <taxon>Streptomyces</taxon>
    </lineage>
</organism>
<dbReference type="Proteomes" id="UP000587462">
    <property type="component" value="Unassembled WGS sequence"/>
</dbReference>
<dbReference type="RefSeq" id="WP_171081385.1">
    <property type="nucleotide sequence ID" value="NZ_BNBU01000006.1"/>
</dbReference>
<reference evidence="1 2" key="1">
    <citation type="submission" date="2020-04" db="EMBL/GenBank/DDBJ databases">
        <title>Draft Genome Sequence of Streptomyces morookaense DSM 40503, an 8-azaguanine-producing strain.</title>
        <authorList>
            <person name="Qi J."/>
            <person name="Gao J.-M."/>
        </authorList>
    </citation>
    <scope>NUCLEOTIDE SEQUENCE [LARGE SCALE GENOMIC DNA]</scope>
    <source>
        <strain evidence="1 2">DSM 40503</strain>
    </source>
</reference>
<evidence type="ECO:0000313" key="2">
    <source>
        <dbReference type="Proteomes" id="UP000587462"/>
    </source>
</evidence>
<dbReference type="AlphaFoldDB" id="A0A7Y7B4J4"/>
<dbReference type="Gene3D" id="3.40.50.1820">
    <property type="entry name" value="alpha/beta hydrolase"/>
    <property type="match status" value="1"/>
</dbReference>
<name>A0A7Y7B4J4_STRMO</name>
<gene>
    <name evidence="1" type="ORF">HG542_14445</name>
</gene>
<dbReference type="InterPro" id="IPR029058">
    <property type="entry name" value="AB_hydrolase_fold"/>
</dbReference>
<protein>
    <submittedName>
        <fullName evidence="1">Uncharacterized protein</fullName>
    </submittedName>
</protein>
<sequence length="266" mass="28137">MWSAAPGTAAAVPLSRHALPVGRRPVTVRRWHDVAFAGVTVPEPPAAAAPGPVRLRTGRSGTEAYLHLPRGPAAGMPGRLSQAGGRYAPLGPDPAWLALDGHAVLDLRLDLGWWRRTPDERIRPRIVRQTRDGVLRSGADRYTGPVPPAVGGAGFGAALALVALADCDLFTSGIAQSSAYSRHFTALGFQDENRSLWEAPGLYRDFDAVAGAPGIWRPVLVIHGEADCNPATPLAQALLLFQALTANGTRHAGAPRLSRTACVRDP</sequence>
<dbReference type="EMBL" id="JABBXF010000030">
    <property type="protein sequence ID" value="NVK78862.1"/>
    <property type="molecule type" value="Genomic_DNA"/>
</dbReference>
<accession>A0A7Y7B4J4</accession>
<evidence type="ECO:0000313" key="1">
    <source>
        <dbReference type="EMBL" id="NVK78862.1"/>
    </source>
</evidence>
<dbReference type="SUPFAM" id="SSF53474">
    <property type="entry name" value="alpha/beta-Hydrolases"/>
    <property type="match status" value="1"/>
</dbReference>
<keyword evidence="2" id="KW-1185">Reference proteome</keyword>